<dbReference type="PANTHER" id="PTHR30182">
    <property type="entry name" value="L-SERINE DEHYDRATASE"/>
    <property type="match status" value="1"/>
</dbReference>
<dbReference type="InterPro" id="IPR051318">
    <property type="entry name" value="Fe-S_L-Ser"/>
</dbReference>
<evidence type="ECO:0000256" key="10">
    <source>
        <dbReference type="ARBA" id="ARBA00049406"/>
    </source>
</evidence>
<evidence type="ECO:0000313" key="14">
    <source>
        <dbReference type="EMBL" id="XBM00840.1"/>
    </source>
</evidence>
<comment type="cofactor">
    <cofactor evidence="1 11">
        <name>[4Fe-4S] cluster</name>
        <dbReference type="ChEBI" id="CHEBI:49883"/>
    </cofactor>
</comment>
<dbReference type="KEGG" id="cmav:ABHF33_00735"/>
<dbReference type="RefSeq" id="WP_348945165.1">
    <property type="nucleotide sequence ID" value="NZ_CP157355.1"/>
</dbReference>
<evidence type="ECO:0000256" key="6">
    <source>
        <dbReference type="ARBA" id="ARBA00022723"/>
    </source>
</evidence>
<keyword evidence="7 11" id="KW-0408">Iron</keyword>
<keyword evidence="8 11" id="KW-0411">Iron-sulfur</keyword>
<evidence type="ECO:0000256" key="3">
    <source>
        <dbReference type="ARBA" id="ARBA00008636"/>
    </source>
</evidence>
<dbReference type="NCBIfam" id="TIGR00720">
    <property type="entry name" value="sda_mono"/>
    <property type="match status" value="1"/>
</dbReference>
<evidence type="ECO:0000256" key="2">
    <source>
        <dbReference type="ARBA" id="ARBA00004742"/>
    </source>
</evidence>
<feature type="domain" description="Serine dehydratase-like alpha subunit" evidence="12">
    <location>
        <begin position="196"/>
        <end position="466"/>
    </location>
</feature>
<sequence>MLSVFDLFKIGIGPSSSHTVGPMLASKAFADALVSDALVSDAQQAAGVLAQVVQIRIELYGSLALTGEGHGTIDAAILGLEGNTPQGIDPAQIAPRMQALRSGAMLNLAGQHAIAFNPQTDLQLHKHLFLPQHANGMRISAFDAAGALLLRETYFSVGGGFIVSASQWDAAPPPAATAIPYPFHSSAELMAQCRTHGLSMAQIVLANELALRQQTDRDGRAEAEIRAQLLEIAAVMQGCVAQGCKHEGRLPGPFAVKRRAPALYQRLSAMHMEGRADVMLWPMLYAMAVSEENASGGRVVTAPTNGAAGIIPAVLQYYRDFTPDASDEGIVDFLLTAAAIGMLYKMNASISGAEVGCQGEVGVACSMAAGAYCAVLGGTLAQVENAAEIAMEHHLGLTCDPVGGQVQVPCVERNGVAAEKAIKIAQLALLEDGEHLVSLDKVIETMYRTGLDMKNSYKETSLGGLALTVAQPEC</sequence>
<evidence type="ECO:0000259" key="12">
    <source>
        <dbReference type="Pfam" id="PF03313"/>
    </source>
</evidence>
<dbReference type="FunFam" id="3.30.1330.90:FF:000001">
    <property type="entry name" value="L-serine ammonia-lyase 1"/>
    <property type="match status" value="1"/>
</dbReference>
<dbReference type="GO" id="GO:0051539">
    <property type="term" value="F:4 iron, 4 sulfur cluster binding"/>
    <property type="evidence" value="ECO:0007669"/>
    <property type="project" value="UniProtKB-UniRule"/>
</dbReference>
<dbReference type="EMBL" id="CP157355">
    <property type="protein sequence ID" value="XBM00840.1"/>
    <property type="molecule type" value="Genomic_DNA"/>
</dbReference>
<evidence type="ECO:0000256" key="1">
    <source>
        <dbReference type="ARBA" id="ARBA00001966"/>
    </source>
</evidence>
<dbReference type="InterPro" id="IPR004644">
    <property type="entry name" value="Fe-S_L-Ser_mono"/>
</dbReference>
<evidence type="ECO:0000256" key="4">
    <source>
        <dbReference type="ARBA" id="ARBA00022432"/>
    </source>
</evidence>
<dbReference type="EC" id="4.3.1.17" evidence="11"/>
<protein>
    <recommendedName>
        <fullName evidence="11">L-serine dehydratase</fullName>
        <ecNumber evidence="11">4.3.1.17</ecNumber>
    </recommendedName>
</protein>
<evidence type="ECO:0000256" key="7">
    <source>
        <dbReference type="ARBA" id="ARBA00023004"/>
    </source>
</evidence>
<dbReference type="GO" id="GO:0009063">
    <property type="term" value="P:amino acid catabolic process"/>
    <property type="evidence" value="ECO:0007669"/>
    <property type="project" value="UniProtKB-ARBA"/>
</dbReference>
<evidence type="ECO:0000256" key="5">
    <source>
        <dbReference type="ARBA" id="ARBA00022485"/>
    </source>
</evidence>
<dbReference type="SUPFAM" id="SSF143548">
    <property type="entry name" value="Serine metabolism enzymes domain"/>
    <property type="match status" value="1"/>
</dbReference>
<comment type="pathway">
    <text evidence="2">Carbohydrate biosynthesis; gluconeogenesis.</text>
</comment>
<evidence type="ECO:0000256" key="11">
    <source>
        <dbReference type="RuleBase" id="RU366059"/>
    </source>
</evidence>
<dbReference type="Gene3D" id="3.30.1330.90">
    <property type="entry name" value="D-3-phosphoglycerate dehydrogenase, domain 3"/>
    <property type="match status" value="1"/>
</dbReference>
<dbReference type="GO" id="GO:0003941">
    <property type="term" value="F:L-serine ammonia-lyase activity"/>
    <property type="evidence" value="ECO:0007669"/>
    <property type="project" value="UniProtKB-UniRule"/>
</dbReference>
<dbReference type="AlphaFoldDB" id="A0AAU7FB59"/>
<comment type="catalytic activity">
    <reaction evidence="10 11">
        <text>L-serine = pyruvate + NH4(+)</text>
        <dbReference type="Rhea" id="RHEA:19169"/>
        <dbReference type="ChEBI" id="CHEBI:15361"/>
        <dbReference type="ChEBI" id="CHEBI:28938"/>
        <dbReference type="ChEBI" id="CHEBI:33384"/>
        <dbReference type="EC" id="4.3.1.17"/>
    </reaction>
</comment>
<dbReference type="Pfam" id="PF03313">
    <property type="entry name" value="SDH_alpha"/>
    <property type="match status" value="1"/>
</dbReference>
<dbReference type="InterPro" id="IPR005131">
    <property type="entry name" value="Ser_deHydtase_bsu"/>
</dbReference>
<dbReference type="InterPro" id="IPR029009">
    <property type="entry name" value="ASB_dom_sf"/>
</dbReference>
<keyword evidence="6 11" id="KW-0479">Metal-binding</keyword>
<name>A0AAU7FB59_9NEIS</name>
<proteinExistence type="inferred from homology"/>
<evidence type="ECO:0000256" key="9">
    <source>
        <dbReference type="ARBA" id="ARBA00023239"/>
    </source>
</evidence>
<keyword evidence="4 11" id="KW-0312">Gluconeogenesis</keyword>
<gene>
    <name evidence="14" type="ORF">ABHF33_00735</name>
</gene>
<comment type="similarity">
    <text evidence="3 11">Belongs to the iron-sulfur dependent L-serine dehydratase family.</text>
</comment>
<dbReference type="PANTHER" id="PTHR30182:SF1">
    <property type="entry name" value="L-SERINE DEHYDRATASE 1"/>
    <property type="match status" value="1"/>
</dbReference>
<dbReference type="GO" id="GO:0006094">
    <property type="term" value="P:gluconeogenesis"/>
    <property type="evidence" value="ECO:0007669"/>
    <property type="project" value="UniProtKB-KW"/>
</dbReference>
<keyword evidence="9 11" id="KW-0456">Lyase</keyword>
<reference evidence="14" key="1">
    <citation type="submission" date="2024-05" db="EMBL/GenBank/DDBJ databases">
        <authorList>
            <person name="Yang L."/>
            <person name="Pan L."/>
        </authorList>
    </citation>
    <scope>NUCLEOTIDE SEQUENCE</scope>
    <source>
        <strain evidence="14">FCG-7</strain>
    </source>
</reference>
<evidence type="ECO:0000256" key="8">
    <source>
        <dbReference type="ARBA" id="ARBA00023014"/>
    </source>
</evidence>
<feature type="domain" description="Serine dehydratase beta chain" evidence="13">
    <location>
        <begin position="3"/>
        <end position="166"/>
    </location>
</feature>
<accession>A0AAU7FB59</accession>
<dbReference type="Pfam" id="PF03315">
    <property type="entry name" value="SDH_beta"/>
    <property type="match status" value="1"/>
</dbReference>
<keyword evidence="5 11" id="KW-0004">4Fe-4S</keyword>
<organism evidence="14">
    <name type="scientific">Chitinibacter mangrovi</name>
    <dbReference type="NCBI Taxonomy" id="3153927"/>
    <lineage>
        <taxon>Bacteria</taxon>
        <taxon>Pseudomonadati</taxon>
        <taxon>Pseudomonadota</taxon>
        <taxon>Betaproteobacteria</taxon>
        <taxon>Neisseriales</taxon>
        <taxon>Chitinibacteraceae</taxon>
        <taxon>Chitinibacter</taxon>
    </lineage>
</organism>
<dbReference type="InterPro" id="IPR005130">
    <property type="entry name" value="Ser_deHydtase-like_asu"/>
</dbReference>
<evidence type="ECO:0000259" key="13">
    <source>
        <dbReference type="Pfam" id="PF03315"/>
    </source>
</evidence>
<dbReference type="GO" id="GO:0046872">
    <property type="term" value="F:metal ion binding"/>
    <property type="evidence" value="ECO:0007669"/>
    <property type="project" value="UniProtKB-KW"/>
</dbReference>